<dbReference type="Proteomes" id="UP000799777">
    <property type="component" value="Unassembled WGS sequence"/>
</dbReference>
<evidence type="ECO:0000256" key="1">
    <source>
        <dbReference type="SAM" id="Coils"/>
    </source>
</evidence>
<protein>
    <submittedName>
        <fullName evidence="3">Uncharacterized protein</fullName>
    </submittedName>
</protein>
<dbReference type="AlphaFoldDB" id="A0A9P4LGK9"/>
<evidence type="ECO:0000313" key="3">
    <source>
        <dbReference type="EMBL" id="KAF2024453.1"/>
    </source>
</evidence>
<feature type="region of interest" description="Disordered" evidence="2">
    <location>
        <begin position="1"/>
        <end position="20"/>
    </location>
</feature>
<dbReference type="OrthoDB" id="3681964at2759"/>
<gene>
    <name evidence="3" type="ORF">EK21DRAFT_117771</name>
</gene>
<reference evidence="3" key="1">
    <citation type="journal article" date="2020" name="Stud. Mycol.">
        <title>101 Dothideomycetes genomes: a test case for predicting lifestyles and emergence of pathogens.</title>
        <authorList>
            <person name="Haridas S."/>
            <person name="Albert R."/>
            <person name="Binder M."/>
            <person name="Bloem J."/>
            <person name="Labutti K."/>
            <person name="Salamov A."/>
            <person name="Andreopoulos B."/>
            <person name="Baker S."/>
            <person name="Barry K."/>
            <person name="Bills G."/>
            <person name="Bluhm B."/>
            <person name="Cannon C."/>
            <person name="Castanera R."/>
            <person name="Culley D."/>
            <person name="Daum C."/>
            <person name="Ezra D."/>
            <person name="Gonzalez J."/>
            <person name="Henrissat B."/>
            <person name="Kuo A."/>
            <person name="Liang C."/>
            <person name="Lipzen A."/>
            <person name="Lutzoni F."/>
            <person name="Magnuson J."/>
            <person name="Mondo S."/>
            <person name="Nolan M."/>
            <person name="Ohm R."/>
            <person name="Pangilinan J."/>
            <person name="Park H.-J."/>
            <person name="Ramirez L."/>
            <person name="Alfaro M."/>
            <person name="Sun H."/>
            <person name="Tritt A."/>
            <person name="Yoshinaga Y."/>
            <person name="Zwiers L.-H."/>
            <person name="Turgeon B."/>
            <person name="Goodwin S."/>
            <person name="Spatafora J."/>
            <person name="Crous P."/>
            <person name="Grigoriev I."/>
        </authorList>
    </citation>
    <scope>NUCLEOTIDE SEQUENCE</scope>
    <source>
        <strain evidence="3">CBS 110217</strain>
    </source>
</reference>
<feature type="coiled-coil region" evidence="1">
    <location>
        <begin position="283"/>
        <end position="310"/>
    </location>
</feature>
<name>A0A9P4LGK9_9PLEO</name>
<organism evidence="3 4">
    <name type="scientific">Setomelanomma holmii</name>
    <dbReference type="NCBI Taxonomy" id="210430"/>
    <lineage>
        <taxon>Eukaryota</taxon>
        <taxon>Fungi</taxon>
        <taxon>Dikarya</taxon>
        <taxon>Ascomycota</taxon>
        <taxon>Pezizomycotina</taxon>
        <taxon>Dothideomycetes</taxon>
        <taxon>Pleosporomycetidae</taxon>
        <taxon>Pleosporales</taxon>
        <taxon>Pleosporineae</taxon>
        <taxon>Phaeosphaeriaceae</taxon>
        <taxon>Setomelanomma</taxon>
    </lineage>
</organism>
<evidence type="ECO:0000313" key="4">
    <source>
        <dbReference type="Proteomes" id="UP000799777"/>
    </source>
</evidence>
<sequence>MAISEPHIPFVPTNNPPKRNRSMNNLLVELDEDTDLLNHLPYQRCTFQPQDEIPGAFGDRLLYGDMMDEKGELWVYFTHLGGAQNSIKQTGVTRMITFYQSAQQASDRQIDYQIRTITDQIVAAQNGGAPVRIQKVKDAALASTPWKQARDGFHILALAKYYFIKRGVDEKLHAPISTTTYKDDLVSAAKAYKAAHQRQELAKQVAVKALQERLARTVATHLARHLALEHMRLLRSERAPDHIESPPSIARQPSLRPHIGYFPSASPQRPQSSSLVRLTSPMRDTMVDKYVALQAEKEELDRQIVAAETEDSEIMAELTALKDQLRVVDQRKLSLMEKRERITAEKKGLQSSLGPDELLQFGFEAGR</sequence>
<dbReference type="EMBL" id="ML978295">
    <property type="protein sequence ID" value="KAF2024453.1"/>
    <property type="molecule type" value="Genomic_DNA"/>
</dbReference>
<proteinExistence type="predicted"/>
<keyword evidence="1" id="KW-0175">Coiled coil</keyword>
<comment type="caution">
    <text evidence="3">The sequence shown here is derived from an EMBL/GenBank/DDBJ whole genome shotgun (WGS) entry which is preliminary data.</text>
</comment>
<keyword evidence="4" id="KW-1185">Reference proteome</keyword>
<evidence type="ECO:0000256" key="2">
    <source>
        <dbReference type="SAM" id="MobiDB-lite"/>
    </source>
</evidence>
<accession>A0A9P4LGK9</accession>